<evidence type="ECO:0000256" key="1">
    <source>
        <dbReference type="ARBA" id="ARBA00004123"/>
    </source>
</evidence>
<dbReference type="GO" id="GO:0003677">
    <property type="term" value="F:DNA binding"/>
    <property type="evidence" value="ECO:0007669"/>
    <property type="project" value="InterPro"/>
</dbReference>
<dbReference type="SUPFAM" id="SSF46689">
    <property type="entry name" value="Homeodomain-like"/>
    <property type="match status" value="1"/>
</dbReference>
<comment type="subcellular location">
    <subcellularLocation>
        <location evidence="1">Nucleus</location>
    </subcellularLocation>
</comment>
<dbReference type="AlphaFoldDB" id="A0AAV1KSI8"/>
<dbReference type="InterPro" id="IPR036397">
    <property type="entry name" value="RNaseH_sf"/>
</dbReference>
<dbReference type="GO" id="GO:0005634">
    <property type="term" value="C:nucleus"/>
    <property type="evidence" value="ECO:0007669"/>
    <property type="project" value="UniProtKB-SubCell"/>
</dbReference>
<dbReference type="Pfam" id="PF03184">
    <property type="entry name" value="DDE_1"/>
    <property type="match status" value="1"/>
</dbReference>
<protein>
    <recommendedName>
        <fullName evidence="7">Transposase</fullName>
    </recommendedName>
</protein>
<dbReference type="InterPro" id="IPR007889">
    <property type="entry name" value="HTH_Psq"/>
</dbReference>
<dbReference type="Gene3D" id="1.10.10.60">
    <property type="entry name" value="Homeodomain-like"/>
    <property type="match status" value="1"/>
</dbReference>
<feature type="region of interest" description="Disordered" evidence="2">
    <location>
        <begin position="452"/>
        <end position="485"/>
    </location>
</feature>
<dbReference type="InterPro" id="IPR004875">
    <property type="entry name" value="DDE_SF_endonuclease_dom"/>
</dbReference>
<organism evidence="5 6">
    <name type="scientific">Parnassius mnemosyne</name>
    <name type="common">clouded apollo</name>
    <dbReference type="NCBI Taxonomy" id="213953"/>
    <lineage>
        <taxon>Eukaryota</taxon>
        <taxon>Metazoa</taxon>
        <taxon>Ecdysozoa</taxon>
        <taxon>Arthropoda</taxon>
        <taxon>Hexapoda</taxon>
        <taxon>Insecta</taxon>
        <taxon>Pterygota</taxon>
        <taxon>Neoptera</taxon>
        <taxon>Endopterygota</taxon>
        <taxon>Lepidoptera</taxon>
        <taxon>Glossata</taxon>
        <taxon>Ditrysia</taxon>
        <taxon>Papilionoidea</taxon>
        <taxon>Papilionidae</taxon>
        <taxon>Parnassiinae</taxon>
        <taxon>Parnassini</taxon>
        <taxon>Parnassius</taxon>
        <taxon>Driopa</taxon>
    </lineage>
</organism>
<dbReference type="InterPro" id="IPR009057">
    <property type="entry name" value="Homeodomain-like_sf"/>
</dbReference>
<feature type="domain" description="HTH psq-type" evidence="4">
    <location>
        <begin position="21"/>
        <end position="59"/>
    </location>
</feature>
<dbReference type="EMBL" id="CAVLGL010000068">
    <property type="protein sequence ID" value="CAK1584844.1"/>
    <property type="molecule type" value="Genomic_DNA"/>
</dbReference>
<evidence type="ECO:0000256" key="2">
    <source>
        <dbReference type="SAM" id="MobiDB-lite"/>
    </source>
</evidence>
<evidence type="ECO:0000259" key="3">
    <source>
        <dbReference type="Pfam" id="PF03184"/>
    </source>
</evidence>
<dbReference type="PANTHER" id="PTHR19303">
    <property type="entry name" value="TRANSPOSON"/>
    <property type="match status" value="1"/>
</dbReference>
<dbReference type="InterPro" id="IPR050863">
    <property type="entry name" value="CenT-Element_Derived"/>
</dbReference>
<accession>A0AAV1KSI8</accession>
<feature type="domain" description="DDE-1" evidence="3">
    <location>
        <begin position="208"/>
        <end position="342"/>
    </location>
</feature>
<dbReference type="Pfam" id="PF05225">
    <property type="entry name" value="HTH_psq"/>
    <property type="match status" value="1"/>
</dbReference>
<dbReference type="Proteomes" id="UP001314205">
    <property type="component" value="Unassembled WGS sequence"/>
</dbReference>
<proteinExistence type="predicted"/>
<keyword evidence="6" id="KW-1185">Reference proteome</keyword>
<comment type="caution">
    <text evidence="5">The sequence shown here is derived from an EMBL/GenBank/DDBJ whole genome shotgun (WGS) entry which is preliminary data.</text>
</comment>
<evidence type="ECO:0000313" key="5">
    <source>
        <dbReference type="EMBL" id="CAK1584844.1"/>
    </source>
</evidence>
<dbReference type="Gene3D" id="3.30.420.10">
    <property type="entry name" value="Ribonuclease H-like superfamily/Ribonuclease H"/>
    <property type="match status" value="1"/>
</dbReference>
<evidence type="ECO:0008006" key="7">
    <source>
        <dbReference type="Google" id="ProtNLM"/>
    </source>
</evidence>
<dbReference type="PANTHER" id="PTHR19303:SF74">
    <property type="entry name" value="POGO TRANSPOSABLE ELEMENT WITH KRAB DOMAIN"/>
    <property type="match status" value="1"/>
</dbReference>
<reference evidence="5 6" key="1">
    <citation type="submission" date="2023-11" db="EMBL/GenBank/DDBJ databases">
        <authorList>
            <person name="Hedman E."/>
            <person name="Englund M."/>
            <person name="Stromberg M."/>
            <person name="Nyberg Akerstrom W."/>
            <person name="Nylinder S."/>
            <person name="Jareborg N."/>
            <person name="Kallberg Y."/>
            <person name="Kronander E."/>
        </authorList>
    </citation>
    <scope>NUCLEOTIDE SEQUENCE [LARGE SCALE GENOMIC DNA]</scope>
</reference>
<feature type="compositionally biased region" description="Basic residues" evidence="2">
    <location>
        <begin position="461"/>
        <end position="472"/>
    </location>
</feature>
<evidence type="ECO:0000313" key="6">
    <source>
        <dbReference type="Proteomes" id="UP001314205"/>
    </source>
</evidence>
<gene>
    <name evidence="5" type="ORF">PARMNEM_LOCUS6016</name>
</gene>
<evidence type="ECO:0000259" key="4">
    <source>
        <dbReference type="Pfam" id="PF05225"/>
    </source>
</evidence>
<sequence>MPSVYRRKPGSRRYVDYTQADLKKCLDAIQSKVLTQRAAAELFNIPRSTLKNKLTRKHPNKPGKPTIFTEEEEKAFEAHITALWEYGFPLTAFDLKMIIKNYLESQGRVVKIFKNNIPGKDWLASFLSRHQSLSRRLANNIKRVRAQVSEDVISNFIENIDKELESVPPENIFNYDESNLCDDPGKKTILCRRGTKYPETIVNATKVNFTVMFCGNAAGETVPPFIVYKSDHLWSTWTENGPEGARYNRTKSGWMDSATFEDWFLNHLMPVLKKKNGRKVVIGDNLASHINKTVLNECEKHNVSFICLPPNATHILQPLDVAYFRPLKCKWRQVLLQWKNSQLGRKLSTTPKDQFPRLLKTALDSLTETKANLIAGFRKTGIYPIDKEEPLPRLPKQDRIINAGLIGNSFMHTLVQYRAEACPEPKTIRKKKLNVPPGKSICATDLAEAGPSGLQQAKTIKEKKRATKRRQRNVSSSSSCSDRTISLASSTEDHIMPYDSEDDVLLANYVSQISDTDAPTFRHSPDLQQESEVEEECGSPVLQVIDVEQQLFDVFKDFTPIQSIEGIQIVEEKCSEREKMQVVVEDCQDKNLRVSPARQIKKLPQDTLEPPGFRGGSLDLDVVVGNHVLVTWNSRKYPGKVLAVSEEGAFITCMKKGKMYWRWPTIKDEQLYGWDHILCKIGPPKLEKKGCFSVPEMNV</sequence>
<name>A0AAV1KSI8_9NEOP</name>